<keyword evidence="4" id="KW-1185">Reference proteome</keyword>
<dbReference type="CDD" id="cd00586">
    <property type="entry name" value="4HBT"/>
    <property type="match status" value="1"/>
</dbReference>
<evidence type="ECO:0000256" key="1">
    <source>
        <dbReference type="ARBA" id="ARBA00005953"/>
    </source>
</evidence>
<name>A0ABQ5YPL2_9BURK</name>
<gene>
    <name evidence="3" type="ORF">GCM10007875_09490</name>
</gene>
<protein>
    <recommendedName>
        <fullName evidence="5">Thioesterase</fullName>
    </recommendedName>
</protein>
<accession>A0ABQ5YPL2</accession>
<evidence type="ECO:0000313" key="3">
    <source>
        <dbReference type="EMBL" id="GLR25861.1"/>
    </source>
</evidence>
<dbReference type="Gene3D" id="3.10.129.10">
    <property type="entry name" value="Hotdog Thioesterase"/>
    <property type="match status" value="1"/>
</dbReference>
<dbReference type="RefSeq" id="WP_284280302.1">
    <property type="nucleotide sequence ID" value="NZ_BSOJ01000009.1"/>
</dbReference>
<dbReference type="PANTHER" id="PTHR31793">
    <property type="entry name" value="4-HYDROXYBENZOYL-COA THIOESTERASE FAMILY MEMBER"/>
    <property type="match status" value="1"/>
</dbReference>
<dbReference type="InterPro" id="IPR050563">
    <property type="entry name" value="4-hydroxybenzoyl-CoA_TE"/>
</dbReference>
<dbReference type="EMBL" id="BSOJ01000009">
    <property type="protein sequence ID" value="GLR25861.1"/>
    <property type="molecule type" value="Genomic_DNA"/>
</dbReference>
<reference evidence="4" key="1">
    <citation type="journal article" date="2019" name="Int. J. Syst. Evol. Microbiol.">
        <title>The Global Catalogue of Microorganisms (GCM) 10K type strain sequencing project: providing services to taxonomists for standard genome sequencing and annotation.</title>
        <authorList>
            <consortium name="The Broad Institute Genomics Platform"/>
            <consortium name="The Broad Institute Genome Sequencing Center for Infectious Disease"/>
            <person name="Wu L."/>
            <person name="Ma J."/>
        </authorList>
    </citation>
    <scope>NUCLEOTIDE SEQUENCE [LARGE SCALE GENOMIC DNA]</scope>
    <source>
        <strain evidence="4">NBRC 105857</strain>
    </source>
</reference>
<organism evidence="3 4">
    <name type="scientific">Limnobacter litoralis</name>
    <dbReference type="NCBI Taxonomy" id="481366"/>
    <lineage>
        <taxon>Bacteria</taxon>
        <taxon>Pseudomonadati</taxon>
        <taxon>Pseudomonadota</taxon>
        <taxon>Betaproteobacteria</taxon>
        <taxon>Burkholderiales</taxon>
        <taxon>Burkholderiaceae</taxon>
        <taxon>Limnobacter</taxon>
    </lineage>
</organism>
<dbReference type="InterPro" id="IPR029069">
    <property type="entry name" value="HotDog_dom_sf"/>
</dbReference>
<dbReference type="Pfam" id="PF13279">
    <property type="entry name" value="4HBT_2"/>
    <property type="match status" value="1"/>
</dbReference>
<evidence type="ECO:0008006" key="5">
    <source>
        <dbReference type="Google" id="ProtNLM"/>
    </source>
</evidence>
<evidence type="ECO:0000256" key="2">
    <source>
        <dbReference type="ARBA" id="ARBA00022801"/>
    </source>
</evidence>
<keyword evidence="2" id="KW-0378">Hydrolase</keyword>
<dbReference type="PANTHER" id="PTHR31793:SF27">
    <property type="entry name" value="NOVEL THIOESTERASE SUPERFAMILY DOMAIN AND SAPOSIN A-TYPE DOMAIN CONTAINING PROTEIN (0610012H03RIK)"/>
    <property type="match status" value="1"/>
</dbReference>
<sequence>METLQQYPIHQTVSTRWHDNDIYGHVNNVVYYSYFDTVVNRYLIEHGSLDIHQGEVVGFVVESQCKYLAPIGFPEQITAGLRAGKIGNSSVRYEIALFNAKGDLCANGYFVHVFVNKATGRPVAIPAHLRVALEKLLPA</sequence>
<evidence type="ECO:0000313" key="4">
    <source>
        <dbReference type="Proteomes" id="UP001156664"/>
    </source>
</evidence>
<dbReference type="Proteomes" id="UP001156664">
    <property type="component" value="Unassembled WGS sequence"/>
</dbReference>
<comment type="similarity">
    <text evidence="1">Belongs to the 4-hydroxybenzoyl-CoA thioesterase family.</text>
</comment>
<dbReference type="SUPFAM" id="SSF54637">
    <property type="entry name" value="Thioesterase/thiol ester dehydrase-isomerase"/>
    <property type="match status" value="1"/>
</dbReference>
<proteinExistence type="inferred from homology"/>
<comment type="caution">
    <text evidence="3">The sequence shown here is derived from an EMBL/GenBank/DDBJ whole genome shotgun (WGS) entry which is preliminary data.</text>
</comment>